<reference evidence="2 3" key="1">
    <citation type="journal article" date="2018" name="Microbiome">
        <title>Fine metagenomic profile of the Mediterranean stratified and mixed water columns revealed by assembly and recruitment.</title>
        <authorList>
            <person name="Haro-Moreno J.M."/>
            <person name="Lopez-Perez M."/>
            <person name="De La Torre J.R."/>
            <person name="Picazo A."/>
            <person name="Camacho A."/>
            <person name="Rodriguez-Valera F."/>
        </authorList>
    </citation>
    <scope>NUCLEOTIDE SEQUENCE [LARGE SCALE GENOMIC DNA]</scope>
    <source>
        <strain evidence="2">MED-G55</strain>
    </source>
</reference>
<dbReference type="NCBIfam" id="TIGR02451">
    <property type="entry name" value="anti_sig_ChrR"/>
    <property type="match status" value="1"/>
</dbReference>
<evidence type="ECO:0000259" key="1">
    <source>
        <dbReference type="Pfam" id="PF12973"/>
    </source>
</evidence>
<proteinExistence type="predicted"/>
<sequence>MSADIDTLLLQYSAGTLDTPMSILVASYLTLEPEARKKLGFADSLNASIVDSVEPVGMSEDSVQTLMDAIDDETVIELIALEPEPVNDNLPCSDMDLPLPLRRALSSDVDGLKWSFSYPGVKSSKIKAEEATSDIRLLKIQPGKSAPRHAHEGIEATLVLRGAFIDGGEVYSRGDLAIADGKVEHRPKAVGDDVCLCLAVTTGSLKFKDRFGRVLKDFIS</sequence>
<dbReference type="InterPro" id="IPR041916">
    <property type="entry name" value="Anti_sigma_zinc_sf"/>
</dbReference>
<dbReference type="InterPro" id="IPR012807">
    <property type="entry name" value="Anti-sigma_ChrR"/>
</dbReference>
<dbReference type="EMBL" id="QOQF01000003">
    <property type="protein sequence ID" value="RCL78097.1"/>
    <property type="molecule type" value="Genomic_DNA"/>
</dbReference>
<accession>A0A368E1X9</accession>
<protein>
    <submittedName>
        <fullName evidence="2">Cupin domain-containing protein</fullName>
    </submittedName>
</protein>
<dbReference type="Pfam" id="PF12973">
    <property type="entry name" value="Cupin_7"/>
    <property type="match status" value="1"/>
</dbReference>
<dbReference type="InterPro" id="IPR011051">
    <property type="entry name" value="RmlC_Cupin_sf"/>
</dbReference>
<evidence type="ECO:0000313" key="2">
    <source>
        <dbReference type="EMBL" id="RCL78097.1"/>
    </source>
</evidence>
<name>A0A368E1X9_9PROT</name>
<organism evidence="2 3">
    <name type="scientific">PS1 clade bacterium</name>
    <dbReference type="NCBI Taxonomy" id="2175152"/>
    <lineage>
        <taxon>Bacteria</taxon>
        <taxon>Pseudomonadati</taxon>
        <taxon>Pseudomonadota</taxon>
        <taxon>Alphaproteobacteria</taxon>
        <taxon>PS1 clade</taxon>
    </lineage>
</organism>
<dbReference type="Proteomes" id="UP000252132">
    <property type="component" value="Unassembled WGS sequence"/>
</dbReference>
<dbReference type="Gene3D" id="2.60.120.10">
    <property type="entry name" value="Jelly Rolls"/>
    <property type="match status" value="1"/>
</dbReference>
<dbReference type="CDD" id="cd20301">
    <property type="entry name" value="cupin_ChrR"/>
    <property type="match status" value="1"/>
</dbReference>
<comment type="caution">
    <text evidence="2">The sequence shown here is derived from an EMBL/GenBank/DDBJ whole genome shotgun (WGS) entry which is preliminary data.</text>
</comment>
<dbReference type="AlphaFoldDB" id="A0A368E1X9"/>
<dbReference type="InterPro" id="IPR025979">
    <property type="entry name" value="ChrR-like_cupin_dom"/>
</dbReference>
<dbReference type="Gene3D" id="1.10.10.1320">
    <property type="entry name" value="Anti-sigma factor, zinc-finger domain"/>
    <property type="match status" value="1"/>
</dbReference>
<dbReference type="InterPro" id="IPR014710">
    <property type="entry name" value="RmlC-like_jellyroll"/>
</dbReference>
<gene>
    <name evidence="2" type="ORF">DBW69_01520</name>
</gene>
<dbReference type="SUPFAM" id="SSF51182">
    <property type="entry name" value="RmlC-like cupins"/>
    <property type="match status" value="1"/>
</dbReference>
<evidence type="ECO:0000313" key="3">
    <source>
        <dbReference type="Proteomes" id="UP000252132"/>
    </source>
</evidence>
<feature type="domain" description="ChrR-like cupin" evidence="1">
    <location>
        <begin position="108"/>
        <end position="199"/>
    </location>
</feature>